<keyword evidence="1 5" id="KW-0479">Metal-binding</keyword>
<dbReference type="Proteomes" id="UP001485043">
    <property type="component" value="Unassembled WGS sequence"/>
</dbReference>
<dbReference type="PANTHER" id="PTHR14493:SF50">
    <property type="entry name" value="RING FINGER PROTEIN UNKEMPT"/>
    <property type="match status" value="1"/>
</dbReference>
<feature type="region of interest" description="Disordered" evidence="6">
    <location>
        <begin position="446"/>
        <end position="477"/>
    </location>
</feature>
<dbReference type="Pfam" id="PF00642">
    <property type="entry name" value="zf-CCCH"/>
    <property type="match status" value="1"/>
</dbReference>
<name>A0AAW1TFF6_9CHLO</name>
<feature type="compositionally biased region" description="Basic residues" evidence="6">
    <location>
        <begin position="358"/>
        <end position="368"/>
    </location>
</feature>
<comment type="caution">
    <text evidence="8">The sequence shown here is derived from an EMBL/GenBank/DDBJ whole genome shotgun (WGS) entry which is preliminary data.</text>
</comment>
<evidence type="ECO:0000256" key="1">
    <source>
        <dbReference type="ARBA" id="ARBA00022723"/>
    </source>
</evidence>
<sequence>MLPAATPPSAFHLGASPLGSASWTSGIPAPAQQLPMQGSMDFPQLFQQDFTALEGWPSMPATQLQRADRSLVGSELNAGVYKTDEFRMYSFKVRRCPKGPAHDWTDCPYCHAGEKAKRRDPQKYAYTGIACPDFRKATCKRGDACPYAHGVFECWLHPSRYRTQLCKDGSDCIRSVCFFAHSLEELRPGPLATSLKEEWRQKSICPAPTSPTAPPLLSSEEGSPRIMAAKGSAVEAEILQNLLPSPASSYGHGYSALQHAPSTASSGSLYSLSPAETQNFLTAGLPQQAPQPQQLAQSQAQLQMQQQMQQAMRELSLGSLNGTECSEVSNARAFQRAPGSQSHALYLPAASQAMLHTPARRRTTHHKTVSLPTPGHPSSPFMATPSRHPSTQAPQHSQGPPPASRQVDPQWLEWEKFVQASAQGVKPAAARAIDPQLFEYALLSQPSQGMGQQTPAPSMGPQYASSPANLPSYHQAW</sequence>
<reference evidence="8 9" key="1">
    <citation type="journal article" date="2024" name="Nat. Commun.">
        <title>Phylogenomics reveals the evolutionary origins of lichenization in chlorophyte algae.</title>
        <authorList>
            <person name="Puginier C."/>
            <person name="Libourel C."/>
            <person name="Otte J."/>
            <person name="Skaloud P."/>
            <person name="Haon M."/>
            <person name="Grisel S."/>
            <person name="Petersen M."/>
            <person name="Berrin J.G."/>
            <person name="Delaux P.M."/>
            <person name="Dal Grande F."/>
            <person name="Keller J."/>
        </authorList>
    </citation>
    <scope>NUCLEOTIDE SEQUENCE [LARGE SCALE GENOMIC DNA]</scope>
    <source>
        <strain evidence="8 9">SAG 2523</strain>
    </source>
</reference>
<accession>A0AAW1TFF6</accession>
<feature type="domain" description="C3H1-type" evidence="7">
    <location>
        <begin position="125"/>
        <end position="152"/>
    </location>
</feature>
<dbReference type="SMART" id="SM00356">
    <property type="entry name" value="ZnF_C3H1"/>
    <property type="match status" value="2"/>
</dbReference>
<evidence type="ECO:0000256" key="3">
    <source>
        <dbReference type="ARBA" id="ARBA00022833"/>
    </source>
</evidence>
<dbReference type="Pfam" id="PF25512">
    <property type="entry name" value="zf-CCCH_AtC3H23"/>
    <property type="match status" value="1"/>
</dbReference>
<feature type="region of interest" description="Disordered" evidence="6">
    <location>
        <begin position="357"/>
        <end position="406"/>
    </location>
</feature>
<dbReference type="InterPro" id="IPR057444">
    <property type="entry name" value="Znf-CCCH_AtC3H23-like"/>
</dbReference>
<keyword evidence="4" id="KW-0238">DNA-binding</keyword>
<dbReference type="InterPro" id="IPR000571">
    <property type="entry name" value="Znf_CCCH"/>
</dbReference>
<dbReference type="InterPro" id="IPR045234">
    <property type="entry name" value="Unkempt-like"/>
</dbReference>
<keyword evidence="9" id="KW-1185">Reference proteome</keyword>
<protein>
    <recommendedName>
        <fullName evidence="7">C3H1-type domain-containing protein</fullName>
    </recommendedName>
</protein>
<proteinExistence type="predicted"/>
<dbReference type="GO" id="GO:0008270">
    <property type="term" value="F:zinc ion binding"/>
    <property type="evidence" value="ECO:0007669"/>
    <property type="project" value="UniProtKB-KW"/>
</dbReference>
<keyword evidence="2 5" id="KW-0863">Zinc-finger</keyword>
<evidence type="ECO:0000313" key="9">
    <source>
        <dbReference type="Proteomes" id="UP001485043"/>
    </source>
</evidence>
<evidence type="ECO:0000313" key="8">
    <source>
        <dbReference type="EMBL" id="KAK9868601.1"/>
    </source>
</evidence>
<dbReference type="Gene3D" id="3.30.1370.210">
    <property type="match status" value="1"/>
</dbReference>
<feature type="zinc finger region" description="C3H1-type" evidence="5">
    <location>
        <begin position="125"/>
        <end position="152"/>
    </location>
</feature>
<dbReference type="GO" id="GO:0003677">
    <property type="term" value="F:DNA binding"/>
    <property type="evidence" value="ECO:0007669"/>
    <property type="project" value="UniProtKB-KW"/>
</dbReference>
<gene>
    <name evidence="8" type="ORF">WJX84_009676</name>
</gene>
<evidence type="ECO:0000259" key="7">
    <source>
        <dbReference type="PROSITE" id="PS50103"/>
    </source>
</evidence>
<dbReference type="EMBL" id="JALJOV010000021">
    <property type="protein sequence ID" value="KAK9868601.1"/>
    <property type="molecule type" value="Genomic_DNA"/>
</dbReference>
<keyword evidence="3 5" id="KW-0862">Zinc</keyword>
<feature type="compositionally biased region" description="Polar residues" evidence="6">
    <location>
        <begin position="387"/>
        <end position="398"/>
    </location>
</feature>
<organism evidence="8 9">
    <name type="scientific">Apatococcus fuscideae</name>
    <dbReference type="NCBI Taxonomy" id="2026836"/>
    <lineage>
        <taxon>Eukaryota</taxon>
        <taxon>Viridiplantae</taxon>
        <taxon>Chlorophyta</taxon>
        <taxon>core chlorophytes</taxon>
        <taxon>Trebouxiophyceae</taxon>
        <taxon>Chlorellales</taxon>
        <taxon>Chlorellaceae</taxon>
        <taxon>Apatococcus</taxon>
    </lineage>
</organism>
<evidence type="ECO:0000256" key="4">
    <source>
        <dbReference type="ARBA" id="ARBA00023125"/>
    </source>
</evidence>
<evidence type="ECO:0000256" key="2">
    <source>
        <dbReference type="ARBA" id="ARBA00022771"/>
    </source>
</evidence>
<dbReference type="PROSITE" id="PS50103">
    <property type="entry name" value="ZF_C3H1"/>
    <property type="match status" value="1"/>
</dbReference>
<evidence type="ECO:0000256" key="5">
    <source>
        <dbReference type="PROSITE-ProRule" id="PRU00723"/>
    </source>
</evidence>
<dbReference type="AlphaFoldDB" id="A0AAW1TFF6"/>
<dbReference type="PANTHER" id="PTHR14493">
    <property type="entry name" value="UNKEMPT FAMILY MEMBER"/>
    <property type="match status" value="1"/>
</dbReference>
<evidence type="ECO:0000256" key="6">
    <source>
        <dbReference type="SAM" id="MobiDB-lite"/>
    </source>
</evidence>
<feature type="compositionally biased region" description="Polar residues" evidence="6">
    <location>
        <begin position="446"/>
        <end position="456"/>
    </location>
</feature>